<dbReference type="Pfam" id="PF00583">
    <property type="entry name" value="Acetyltransf_1"/>
    <property type="match status" value="1"/>
</dbReference>
<evidence type="ECO:0000256" key="1">
    <source>
        <dbReference type="ARBA" id="ARBA00022679"/>
    </source>
</evidence>
<evidence type="ECO:0000313" key="5">
    <source>
        <dbReference type="Proteomes" id="UP000545493"/>
    </source>
</evidence>
<dbReference type="PROSITE" id="PS51186">
    <property type="entry name" value="GNAT"/>
    <property type="match status" value="1"/>
</dbReference>
<dbReference type="Proteomes" id="UP000545493">
    <property type="component" value="Unassembled WGS sequence"/>
</dbReference>
<dbReference type="AlphaFoldDB" id="A0A7X5ZT51"/>
<dbReference type="GO" id="GO:0005840">
    <property type="term" value="C:ribosome"/>
    <property type="evidence" value="ECO:0007669"/>
    <property type="project" value="UniProtKB-KW"/>
</dbReference>
<dbReference type="Gene3D" id="3.40.630.30">
    <property type="match status" value="1"/>
</dbReference>
<evidence type="ECO:0000256" key="2">
    <source>
        <dbReference type="ARBA" id="ARBA00023315"/>
    </source>
</evidence>
<dbReference type="PANTHER" id="PTHR43877">
    <property type="entry name" value="AMINOALKYLPHOSPHONATE N-ACETYLTRANSFERASE-RELATED-RELATED"/>
    <property type="match status" value="1"/>
</dbReference>
<dbReference type="CDD" id="cd04301">
    <property type="entry name" value="NAT_SF"/>
    <property type="match status" value="1"/>
</dbReference>
<keyword evidence="1" id="KW-0808">Transferase</keyword>
<dbReference type="InterPro" id="IPR000182">
    <property type="entry name" value="GNAT_dom"/>
</dbReference>
<evidence type="ECO:0000313" key="4">
    <source>
        <dbReference type="EMBL" id="NIJ14261.1"/>
    </source>
</evidence>
<proteinExistence type="predicted"/>
<keyword evidence="4" id="KW-0689">Ribosomal protein</keyword>
<sequence length="311" mass="34000">MDDAMDIEAIVTEHTKRLSAADPLLPVPRPWDDSEGTRLTVAEATALATCSRVELASSAALWRPLAEYRLDVRLAGHFPGQALDSLLAAWQRLLEEDTAASDPDTAAVVTRPSRDSTGSAELLRHRFAPARVLAVRPADRLGGGPPAVPGVRIRAAEPGDLETALRLQLELRRYDAQFGLVPRRPGEEEALRAQTRDLLARDAAQPTLWIAEVYGKPLGLLHIQLPPDSDWISGHVAAERVGYLASLNVAEEARSTGVGSALTAHAHQVFDESGVEVVLLHHALANPRSTPFWYAHGYRPLWTSWYRLPAR</sequence>
<keyword evidence="2" id="KW-0012">Acyltransferase</keyword>
<organism evidence="4 5">
    <name type="scientific">Saccharomonospora amisosensis</name>
    <dbReference type="NCBI Taxonomy" id="1128677"/>
    <lineage>
        <taxon>Bacteria</taxon>
        <taxon>Bacillati</taxon>
        <taxon>Actinomycetota</taxon>
        <taxon>Actinomycetes</taxon>
        <taxon>Pseudonocardiales</taxon>
        <taxon>Pseudonocardiaceae</taxon>
        <taxon>Saccharomonospora</taxon>
    </lineage>
</organism>
<dbReference type="InterPro" id="IPR016181">
    <property type="entry name" value="Acyl_CoA_acyltransferase"/>
</dbReference>
<dbReference type="EMBL" id="JAAOYM010000001">
    <property type="protein sequence ID" value="NIJ14261.1"/>
    <property type="molecule type" value="Genomic_DNA"/>
</dbReference>
<name>A0A7X5ZT51_9PSEU</name>
<dbReference type="InterPro" id="IPR050832">
    <property type="entry name" value="Bact_Acetyltransf"/>
</dbReference>
<feature type="domain" description="N-acetyltransferase" evidence="3">
    <location>
        <begin position="151"/>
        <end position="311"/>
    </location>
</feature>
<accession>A0A7X5ZT51</accession>
<dbReference type="SUPFAM" id="SSF55729">
    <property type="entry name" value="Acyl-CoA N-acyltransferases (Nat)"/>
    <property type="match status" value="1"/>
</dbReference>
<dbReference type="GO" id="GO:0016747">
    <property type="term" value="F:acyltransferase activity, transferring groups other than amino-acyl groups"/>
    <property type="evidence" value="ECO:0007669"/>
    <property type="project" value="InterPro"/>
</dbReference>
<protein>
    <submittedName>
        <fullName evidence="4">Ribosomal protein S18 acetylase RimI-like enzyme</fullName>
    </submittedName>
</protein>
<keyword evidence="4" id="KW-0687">Ribonucleoprotein</keyword>
<gene>
    <name evidence="4" type="ORF">FHU38_004605</name>
</gene>
<dbReference type="PANTHER" id="PTHR43877:SF1">
    <property type="entry name" value="ACETYLTRANSFERASE"/>
    <property type="match status" value="1"/>
</dbReference>
<evidence type="ECO:0000259" key="3">
    <source>
        <dbReference type="PROSITE" id="PS51186"/>
    </source>
</evidence>
<reference evidence="4 5" key="1">
    <citation type="submission" date="2020-03" db="EMBL/GenBank/DDBJ databases">
        <title>Sequencing the genomes of 1000 actinobacteria strains.</title>
        <authorList>
            <person name="Klenk H.-P."/>
        </authorList>
    </citation>
    <scope>NUCLEOTIDE SEQUENCE [LARGE SCALE GENOMIC DNA]</scope>
    <source>
        <strain evidence="4 5">DSM 45685</strain>
    </source>
</reference>
<comment type="caution">
    <text evidence="4">The sequence shown here is derived from an EMBL/GenBank/DDBJ whole genome shotgun (WGS) entry which is preliminary data.</text>
</comment>
<keyword evidence="5" id="KW-1185">Reference proteome</keyword>